<organism evidence="2 3">
    <name type="scientific">Streptomyces alboflavus</name>
    <dbReference type="NCBI Taxonomy" id="67267"/>
    <lineage>
        <taxon>Bacteria</taxon>
        <taxon>Bacillati</taxon>
        <taxon>Actinomycetota</taxon>
        <taxon>Actinomycetes</taxon>
        <taxon>Kitasatosporales</taxon>
        <taxon>Streptomycetaceae</taxon>
        <taxon>Streptomyces</taxon>
    </lineage>
</organism>
<keyword evidence="3" id="KW-1185">Reference proteome</keyword>
<evidence type="ECO:0000313" key="3">
    <source>
        <dbReference type="Proteomes" id="UP000195880"/>
    </source>
</evidence>
<dbReference type="KEGG" id="salf:SMD44_01821"/>
<protein>
    <submittedName>
        <fullName evidence="2">Uncharacterized protein</fullName>
    </submittedName>
</protein>
<gene>
    <name evidence="2" type="ORF">SMD44_01821</name>
</gene>
<evidence type="ECO:0000256" key="1">
    <source>
        <dbReference type="SAM" id="MobiDB-lite"/>
    </source>
</evidence>
<sequence>MRRVTVHKTVEKSAARRARESREAREGAQGLPRERPEVRRDVLRVWWPTE</sequence>
<evidence type="ECO:0000313" key="2">
    <source>
        <dbReference type="EMBL" id="ARX82411.1"/>
    </source>
</evidence>
<feature type="region of interest" description="Disordered" evidence="1">
    <location>
        <begin position="1"/>
        <end position="34"/>
    </location>
</feature>
<dbReference type="RefSeq" id="WP_087883460.1">
    <property type="nucleotide sequence ID" value="NZ_CP021748.1"/>
</dbReference>
<feature type="compositionally biased region" description="Basic and acidic residues" evidence="1">
    <location>
        <begin position="8"/>
        <end position="34"/>
    </location>
</feature>
<dbReference type="EMBL" id="CP021748">
    <property type="protein sequence ID" value="ARX82411.1"/>
    <property type="molecule type" value="Genomic_DNA"/>
</dbReference>
<dbReference type="Proteomes" id="UP000195880">
    <property type="component" value="Chromosome"/>
</dbReference>
<proteinExistence type="predicted"/>
<dbReference type="AlphaFoldDB" id="A0A1Z1W7I7"/>
<accession>A0A1Z1W7I7</accession>
<name>A0A1Z1W7I7_9ACTN</name>
<reference evidence="2 3" key="1">
    <citation type="submission" date="2017-05" db="EMBL/GenBank/DDBJ databases">
        <title>Streptomyces alboflavus Genome sequencing and assembly.</title>
        <authorList>
            <person name="Wang Y."/>
            <person name="Du B."/>
            <person name="Ding Y."/>
            <person name="Liu H."/>
            <person name="Hou Q."/>
            <person name="Liu K."/>
            <person name="Wang C."/>
            <person name="Yao L."/>
        </authorList>
    </citation>
    <scope>NUCLEOTIDE SEQUENCE [LARGE SCALE GENOMIC DNA]</scope>
    <source>
        <strain evidence="2 3">MDJK44</strain>
    </source>
</reference>
<dbReference type="eggNOG" id="ENOG5032507">
    <property type="taxonomic scope" value="Bacteria"/>
</dbReference>